<evidence type="ECO:0000313" key="3">
    <source>
        <dbReference type="Proteomes" id="UP001162131"/>
    </source>
</evidence>
<dbReference type="AlphaFoldDB" id="A0AAU9JGR5"/>
<gene>
    <name evidence="2" type="ORF">BSTOLATCC_MIC36067</name>
</gene>
<dbReference type="EMBL" id="CAJZBQ010000036">
    <property type="protein sequence ID" value="CAG9324272.1"/>
    <property type="molecule type" value="Genomic_DNA"/>
</dbReference>
<dbReference type="Pfam" id="PF13181">
    <property type="entry name" value="TPR_8"/>
    <property type="match status" value="2"/>
</dbReference>
<evidence type="ECO:0000256" key="1">
    <source>
        <dbReference type="PROSITE-ProRule" id="PRU00339"/>
    </source>
</evidence>
<name>A0AAU9JGR5_9CILI</name>
<keyword evidence="3" id="KW-1185">Reference proteome</keyword>
<reference evidence="2" key="1">
    <citation type="submission" date="2021-09" db="EMBL/GenBank/DDBJ databases">
        <authorList>
            <consortium name="AG Swart"/>
            <person name="Singh M."/>
            <person name="Singh A."/>
            <person name="Seah K."/>
            <person name="Emmerich C."/>
        </authorList>
    </citation>
    <scope>NUCLEOTIDE SEQUENCE</scope>
    <source>
        <strain evidence="2">ATCC30299</strain>
    </source>
</reference>
<dbReference type="InterPro" id="IPR011990">
    <property type="entry name" value="TPR-like_helical_dom_sf"/>
</dbReference>
<keyword evidence="1" id="KW-0802">TPR repeat</keyword>
<proteinExistence type="predicted"/>
<dbReference type="PROSITE" id="PS50005">
    <property type="entry name" value="TPR"/>
    <property type="match status" value="1"/>
</dbReference>
<dbReference type="Gene3D" id="1.25.40.10">
    <property type="entry name" value="Tetratricopeptide repeat domain"/>
    <property type="match status" value="3"/>
</dbReference>
<protein>
    <recommendedName>
        <fullName evidence="4">Tetratricopeptide repeat protein</fullName>
    </recommendedName>
</protein>
<sequence length="832" mass="98259">MAKVSDSCCVLDATFISDCCQFKACPKHYLSDEAQGYKLKRINLPINVESKEILCDFMVTLKKELKSQIDILMNENSKTEDYEKYKEKLSLVSQALHECSRIYMLLIKKQCVEIKLILSPFEYFLTQPKEKALQYTKHHWDRNNLLEFCRSIKAHGFDFNYMKFEVQGLIHGGAFNSTPNQPDRLSDFYYERLLGLIYNFKYEKAYELCQSLKDYNEFYINSSSQTIKDLLDLFGKILEKIIKKEGYSQLEEQWKQLAANAFQTLSMKNPAYNSSENLGDNSFSVYLALNQAFFKISIDSNVSEHYLQNLCGVEWISQYLPENIGNLYIWLIGTLYYGNKNYSKSIEYFNKSIKYHIERLQQACLQNKVDIWDESLASLIENYIYLAKAHSALKNNKEIIEILNLVEFQCSETTDKYIYLAAVGEIYYLLNDFDKAYKKLWECIKLSNQKKLIKSYSYELWNLWVSLANIHVWRGDFAKSHQSLCNAKSLCSVLDPSMQNILKALGVFYLNRQWYDDALISFEKITNWWSNHDLIFAKFAMGIVYFWKLDYQKAWEFLNEAKEMMSGYTESYKNELFIANAYLGELCYLQDNLEDLDKYFSDAFELIDYYDILNIDMFLKSQSFVFNNFYRKSDYGKCEVILVKLNKILENDNHLKFRMPLYFIQWAKLYIAWNEKEEAEACLSQAEKLLNIDKISLFSKKSIKINELDCISDYIEIAKIYIYLFNISDESLQKAEKILKYAKVVVSEKRRNDQFSKLDIYYSLGDLYFKKQRSKKSKRYYRKLLDLQKNINHASNVERCSKSLRPPLRTSNEAILNFFLPVSLDPKRSERS</sequence>
<accession>A0AAU9JGR5</accession>
<organism evidence="2 3">
    <name type="scientific">Blepharisma stoltei</name>
    <dbReference type="NCBI Taxonomy" id="1481888"/>
    <lineage>
        <taxon>Eukaryota</taxon>
        <taxon>Sar</taxon>
        <taxon>Alveolata</taxon>
        <taxon>Ciliophora</taxon>
        <taxon>Postciliodesmatophora</taxon>
        <taxon>Heterotrichea</taxon>
        <taxon>Heterotrichida</taxon>
        <taxon>Blepharismidae</taxon>
        <taxon>Blepharisma</taxon>
    </lineage>
</organism>
<evidence type="ECO:0000313" key="2">
    <source>
        <dbReference type="EMBL" id="CAG9324272.1"/>
    </source>
</evidence>
<comment type="caution">
    <text evidence="2">The sequence shown here is derived from an EMBL/GenBank/DDBJ whole genome shotgun (WGS) entry which is preliminary data.</text>
</comment>
<dbReference type="Proteomes" id="UP001162131">
    <property type="component" value="Unassembled WGS sequence"/>
</dbReference>
<dbReference type="SMART" id="SM00028">
    <property type="entry name" value="TPR"/>
    <property type="match status" value="5"/>
</dbReference>
<dbReference type="InterPro" id="IPR019734">
    <property type="entry name" value="TPR_rpt"/>
</dbReference>
<dbReference type="SUPFAM" id="SSF48452">
    <property type="entry name" value="TPR-like"/>
    <property type="match status" value="1"/>
</dbReference>
<feature type="repeat" description="TPR" evidence="1">
    <location>
        <begin position="758"/>
        <end position="791"/>
    </location>
</feature>
<evidence type="ECO:0008006" key="4">
    <source>
        <dbReference type="Google" id="ProtNLM"/>
    </source>
</evidence>